<evidence type="ECO:0000313" key="2">
    <source>
        <dbReference type="EMBL" id="PZR80380.1"/>
    </source>
</evidence>
<dbReference type="InterPro" id="IPR022081">
    <property type="entry name" value="DUF3631"/>
</dbReference>
<dbReference type="Pfam" id="PF12307">
    <property type="entry name" value="DUF3631"/>
    <property type="match status" value="1"/>
</dbReference>
<evidence type="ECO:0000313" key="3">
    <source>
        <dbReference type="Proteomes" id="UP000248724"/>
    </source>
</evidence>
<dbReference type="EMBL" id="QHBU01000153">
    <property type="protein sequence ID" value="PZR80380.1"/>
    <property type="molecule type" value="Genomic_DNA"/>
</dbReference>
<organism evidence="2 3">
    <name type="scientific">Candidatus Aeolococcus gillhamiae</name>
    <dbReference type="NCBI Taxonomy" id="3127015"/>
    <lineage>
        <taxon>Bacteria</taxon>
        <taxon>Bacillati</taxon>
        <taxon>Candidatus Dormiibacterota</taxon>
        <taxon>Candidatus Dormibacteria</taxon>
        <taxon>Candidatus Aeolococcales</taxon>
        <taxon>Candidatus Aeolococcaceae</taxon>
        <taxon>Candidatus Aeolococcus</taxon>
    </lineage>
</organism>
<dbReference type="Proteomes" id="UP000248724">
    <property type="component" value="Unassembled WGS sequence"/>
</dbReference>
<feature type="domain" description="DUF3631" evidence="1">
    <location>
        <begin position="213"/>
        <end position="393"/>
    </location>
</feature>
<sequence>MQTPPGDTATIEREYSVGPNLRLRDERALELADLALAGSAAPVCDVARLLGAVRAVLRRYLVLPGDHFYDVVTLWIAHAHAVAAADTSPRLIFKSPEKESGKTRCLELLELLVPAPLTVVSVTTTAIFRLLKQEQCTVLLDECDAVFSPKAGNYEDLRALLNAGYRRGATVARVVGDGKRMHVDRFPVFAATALAAIGDLPDTIESRSIIVPMRRRAPSEAVEKFRHRRVDLELADLREGLVEWSAAQSESLGNARPSMPEALEDRAEDCWEPLIAIADLAGAEWGRRAREAAVTVVKGRVAEDASVGVRLLADLRVVMDGHDRMPSAALCAALNGLEESGWSAWNDGKGIGQRDLARRLKQHRIASHNIKLSDGTVPKGYLRTDFSDAWCRYLRDTPATSATTATRVRVDVAPVAHVADTTGEDFTVIDALFAPDEDRPLSDVIHRPACPRCGSTAASMLRAGDAAALCARCTPEPQSRWRGPRGGRVMTG</sequence>
<dbReference type="AlphaFoldDB" id="A0A2W5Z522"/>
<accession>A0A2W5Z522</accession>
<name>A0A2W5Z522_9BACT</name>
<evidence type="ECO:0000259" key="1">
    <source>
        <dbReference type="Pfam" id="PF12307"/>
    </source>
</evidence>
<reference evidence="2 3" key="1">
    <citation type="journal article" date="2017" name="Nature">
        <title>Atmospheric trace gases support primary production in Antarctic desert surface soil.</title>
        <authorList>
            <person name="Ji M."/>
            <person name="Greening C."/>
            <person name="Vanwonterghem I."/>
            <person name="Carere C.R."/>
            <person name="Bay S.K."/>
            <person name="Steen J.A."/>
            <person name="Montgomery K."/>
            <person name="Lines T."/>
            <person name="Beardall J."/>
            <person name="van Dorst J."/>
            <person name="Snape I."/>
            <person name="Stott M.B."/>
            <person name="Hugenholtz P."/>
            <person name="Ferrari B.C."/>
        </authorList>
    </citation>
    <scope>NUCLEOTIDE SEQUENCE [LARGE SCALE GENOMIC DNA]</scope>
    <source>
        <strain evidence="2">RRmetagenome_bin12</strain>
    </source>
</reference>
<proteinExistence type="predicted"/>
<gene>
    <name evidence="2" type="ORF">DLM65_08055</name>
</gene>
<protein>
    <submittedName>
        <fullName evidence="2">DNA primase</fullName>
    </submittedName>
</protein>
<comment type="caution">
    <text evidence="2">The sequence shown here is derived from an EMBL/GenBank/DDBJ whole genome shotgun (WGS) entry which is preliminary data.</text>
</comment>